<organism evidence="1 2">
    <name type="scientific">Candidatus Dormiibacter inghamiae</name>
    <dbReference type="NCBI Taxonomy" id="3127013"/>
    <lineage>
        <taxon>Bacteria</taxon>
        <taxon>Bacillati</taxon>
        <taxon>Candidatus Dormiibacterota</taxon>
        <taxon>Candidatus Dormibacteria</taxon>
        <taxon>Candidatus Dormibacterales</taxon>
        <taxon>Candidatus Dormibacteraceae</taxon>
        <taxon>Candidatus Dormiibacter</taxon>
    </lineage>
</organism>
<sequence length="90" mass="10441">MIRVEASPTAAGWDCVVEISEGEKASRHNVRVSKEDLQRWGRPGDAPEHLVRQAFDFLLKHEPADQIKLSFELAEINQYFPEFEREFANR</sequence>
<accession>A0A934KIW4</accession>
<protein>
    <submittedName>
        <fullName evidence="1">Uncharacterized protein</fullName>
    </submittedName>
</protein>
<reference evidence="1 2" key="1">
    <citation type="submission" date="2020-10" db="EMBL/GenBank/DDBJ databases">
        <title>Ca. Dormibacterota MAGs.</title>
        <authorList>
            <person name="Montgomery K."/>
        </authorList>
    </citation>
    <scope>NUCLEOTIDE SEQUENCE [LARGE SCALE GENOMIC DNA]</scope>
    <source>
        <strain evidence="1">SC8811_S16_3</strain>
    </source>
</reference>
<comment type="caution">
    <text evidence="1">The sequence shown here is derived from an EMBL/GenBank/DDBJ whole genome shotgun (WGS) entry which is preliminary data.</text>
</comment>
<dbReference type="Proteomes" id="UP000620075">
    <property type="component" value="Unassembled WGS sequence"/>
</dbReference>
<evidence type="ECO:0000313" key="1">
    <source>
        <dbReference type="EMBL" id="MBJ7603643.1"/>
    </source>
</evidence>
<proteinExistence type="predicted"/>
<evidence type="ECO:0000313" key="2">
    <source>
        <dbReference type="Proteomes" id="UP000620075"/>
    </source>
</evidence>
<name>A0A934KIW4_9BACT</name>
<dbReference type="AlphaFoldDB" id="A0A934KIW4"/>
<dbReference type="EMBL" id="JAEKNQ010000040">
    <property type="protein sequence ID" value="MBJ7603643.1"/>
    <property type="molecule type" value="Genomic_DNA"/>
</dbReference>
<gene>
    <name evidence="1" type="ORF">JF888_10705</name>
</gene>